<dbReference type="FunFam" id="1.20.1260.10:FF:000012">
    <property type="entry name" value="1,2-phenylacetyl-CoA epoxidase, subunit C"/>
    <property type="match status" value="1"/>
</dbReference>
<proteinExistence type="predicted"/>
<accession>A0A2P8CYN8</accession>
<dbReference type="PIRSF" id="PIRSF037834">
    <property type="entry name" value="PA_CoA_Oase3"/>
    <property type="match status" value="1"/>
</dbReference>
<dbReference type="EMBL" id="PYGD01000009">
    <property type="protein sequence ID" value="PSK90089.1"/>
    <property type="molecule type" value="Genomic_DNA"/>
</dbReference>
<dbReference type="GO" id="GO:0010124">
    <property type="term" value="P:phenylacetate catabolic process"/>
    <property type="evidence" value="ECO:0007669"/>
    <property type="project" value="InterPro"/>
</dbReference>
<dbReference type="InterPro" id="IPR007814">
    <property type="entry name" value="PaaA_PaaC"/>
</dbReference>
<dbReference type="Pfam" id="PF05138">
    <property type="entry name" value="PaaA_PaaC"/>
    <property type="match status" value="1"/>
</dbReference>
<dbReference type="PANTHER" id="PTHR30458:SF0">
    <property type="entry name" value="1,2-PHENYLACETYL-COA EPOXIDASE, SUBUNIT C"/>
    <property type="match status" value="1"/>
</dbReference>
<keyword evidence="2" id="KW-1185">Reference proteome</keyword>
<dbReference type="NCBIfam" id="TIGR02158">
    <property type="entry name" value="PA_CoA_Oxy3"/>
    <property type="match status" value="1"/>
</dbReference>
<comment type="caution">
    <text evidence="1">The sequence shown here is derived from an EMBL/GenBank/DDBJ whole genome shotgun (WGS) entry which is preliminary data.</text>
</comment>
<name>A0A2P8CYN8_9BACT</name>
<evidence type="ECO:0000313" key="1">
    <source>
        <dbReference type="EMBL" id="PSK90089.1"/>
    </source>
</evidence>
<dbReference type="InterPro" id="IPR011882">
    <property type="entry name" value="PaaC"/>
</dbReference>
<dbReference type="Proteomes" id="UP000240572">
    <property type="component" value="Unassembled WGS sequence"/>
</dbReference>
<dbReference type="GO" id="GO:0005829">
    <property type="term" value="C:cytosol"/>
    <property type="evidence" value="ECO:0007669"/>
    <property type="project" value="TreeGrafter"/>
</dbReference>
<dbReference type="InterPro" id="IPR052703">
    <property type="entry name" value="Aromatic_CoA_ox/epox"/>
</dbReference>
<dbReference type="Gene3D" id="1.20.1260.10">
    <property type="match status" value="1"/>
</dbReference>
<dbReference type="AlphaFoldDB" id="A0A2P8CYN8"/>
<dbReference type="OrthoDB" id="9789947at2"/>
<dbReference type="SUPFAM" id="SSF47240">
    <property type="entry name" value="Ferritin-like"/>
    <property type="match status" value="1"/>
</dbReference>
<dbReference type="PANTHER" id="PTHR30458">
    <property type="entry name" value="PHENYLACETIC ACID DEGRADATION PROTEIN PAA"/>
    <property type="match status" value="1"/>
</dbReference>
<gene>
    <name evidence="1" type="ORF">B0I18_10995</name>
</gene>
<evidence type="ECO:0000313" key="2">
    <source>
        <dbReference type="Proteomes" id="UP000240572"/>
    </source>
</evidence>
<protein>
    <submittedName>
        <fullName evidence="1">Ring-1,2-phenylacetyl-CoA epoxidase subunit PaaC</fullName>
    </submittedName>
</protein>
<organism evidence="1 2">
    <name type="scientific">Taibaiella chishuiensis</name>
    <dbReference type="NCBI Taxonomy" id="1434707"/>
    <lineage>
        <taxon>Bacteria</taxon>
        <taxon>Pseudomonadati</taxon>
        <taxon>Bacteroidota</taxon>
        <taxon>Chitinophagia</taxon>
        <taxon>Chitinophagales</taxon>
        <taxon>Chitinophagaceae</taxon>
        <taxon>Taibaiella</taxon>
    </lineage>
</organism>
<reference evidence="1 2" key="1">
    <citation type="submission" date="2018-03" db="EMBL/GenBank/DDBJ databases">
        <title>Genomic Encyclopedia of Type Strains, Phase III (KMG-III): the genomes of soil and plant-associated and newly described type strains.</title>
        <authorList>
            <person name="Whitman W."/>
        </authorList>
    </citation>
    <scope>NUCLEOTIDE SEQUENCE [LARGE SCALE GENOMIC DNA]</scope>
    <source>
        <strain evidence="1 2">CGMCC 1.12700</strain>
    </source>
</reference>
<dbReference type="InterPro" id="IPR012347">
    <property type="entry name" value="Ferritin-like"/>
</dbReference>
<sequence>MSINKLKYVLQHADNALIMGHRISEWCGHGPILEQDIALTNTALDHLGQARSLYQYAADLYNGLPDAEKADFFSSPVFAGLQTPVTEDTLAYLRDGWDFRNVLLAEQGNGDWAYTIARSFLYDNYTVLLYTALQQSNDERLAAIAEKSLKEALYHRKWSSEWVIRLGDGTEESHARMKEAMEERWSFAGEMFIGSEADKAMLAEGAGADLEALKSQWSNRVNEVLTEATLDLQPADAWMQTGGKDGNHSEHLGYILAEMQYMQRAYPGMEW</sequence>
<dbReference type="RefSeq" id="WP_106524433.1">
    <property type="nucleotide sequence ID" value="NZ_PYGD01000009.1"/>
</dbReference>
<dbReference type="InterPro" id="IPR009078">
    <property type="entry name" value="Ferritin-like_SF"/>
</dbReference>